<accession>A0A5N6VN29</accession>
<dbReference type="CDD" id="cd00067">
    <property type="entry name" value="GAL4"/>
    <property type="match status" value="1"/>
</dbReference>
<name>A0A5N6VN29_9EURO</name>
<evidence type="ECO:0000313" key="8">
    <source>
        <dbReference type="EMBL" id="KAE8309977.1"/>
    </source>
</evidence>
<dbReference type="AlphaFoldDB" id="A0A5N6VN29"/>
<keyword evidence="3" id="KW-0238">DNA-binding</keyword>
<keyword evidence="5" id="KW-0539">Nucleus</keyword>
<proteinExistence type="predicted"/>
<dbReference type="PANTHER" id="PTHR47424">
    <property type="entry name" value="REGULATORY PROTEIN GAL4"/>
    <property type="match status" value="1"/>
</dbReference>
<dbReference type="SMART" id="SM00906">
    <property type="entry name" value="Fungal_trans"/>
    <property type="match status" value="1"/>
</dbReference>
<dbReference type="SMART" id="SM00066">
    <property type="entry name" value="GAL4"/>
    <property type="match status" value="1"/>
</dbReference>
<keyword evidence="2" id="KW-0805">Transcription regulation</keyword>
<dbReference type="PANTHER" id="PTHR47424:SF6">
    <property type="entry name" value="PROLINE UTILIZATION TRANS-ACTIVATOR"/>
    <property type="match status" value="1"/>
</dbReference>
<feature type="region of interest" description="Disordered" evidence="6">
    <location>
        <begin position="133"/>
        <end position="159"/>
    </location>
</feature>
<dbReference type="SUPFAM" id="SSF57701">
    <property type="entry name" value="Zn2/Cys6 DNA-binding domain"/>
    <property type="match status" value="1"/>
</dbReference>
<dbReference type="Pfam" id="PF04082">
    <property type="entry name" value="Fungal_trans"/>
    <property type="match status" value="1"/>
</dbReference>
<protein>
    <submittedName>
        <fullName evidence="8">Fungal-specific transcription factor domain-containing protein</fullName>
    </submittedName>
</protein>
<dbReference type="InterPro" id="IPR051127">
    <property type="entry name" value="Fungal_SecMet_Regulators"/>
</dbReference>
<dbReference type="Gene3D" id="4.10.240.10">
    <property type="entry name" value="Zn(2)-C6 fungal-type DNA-binding domain"/>
    <property type="match status" value="1"/>
</dbReference>
<dbReference type="GO" id="GO:0006351">
    <property type="term" value="P:DNA-templated transcription"/>
    <property type="evidence" value="ECO:0007669"/>
    <property type="project" value="InterPro"/>
</dbReference>
<dbReference type="InterPro" id="IPR001138">
    <property type="entry name" value="Zn2Cys6_DnaBD"/>
</dbReference>
<evidence type="ECO:0000256" key="2">
    <source>
        <dbReference type="ARBA" id="ARBA00023015"/>
    </source>
</evidence>
<dbReference type="PROSITE" id="PS50048">
    <property type="entry name" value="ZN2_CY6_FUNGAL_2"/>
    <property type="match status" value="1"/>
</dbReference>
<evidence type="ECO:0000256" key="4">
    <source>
        <dbReference type="ARBA" id="ARBA00023163"/>
    </source>
</evidence>
<evidence type="ECO:0000256" key="6">
    <source>
        <dbReference type="SAM" id="MobiDB-lite"/>
    </source>
</evidence>
<reference evidence="9" key="1">
    <citation type="submission" date="2019-04" db="EMBL/GenBank/DDBJ databases">
        <title>Friends and foes A comparative genomics studyof 23 Aspergillus species from section Flavi.</title>
        <authorList>
            <consortium name="DOE Joint Genome Institute"/>
            <person name="Kjaerbolling I."/>
            <person name="Vesth T."/>
            <person name="Frisvad J.C."/>
            <person name="Nybo J.L."/>
            <person name="Theobald S."/>
            <person name="Kildgaard S."/>
            <person name="Isbrandt T."/>
            <person name="Kuo A."/>
            <person name="Sato A."/>
            <person name="Lyhne E.K."/>
            <person name="Kogle M.E."/>
            <person name="Wiebenga A."/>
            <person name="Kun R.S."/>
            <person name="Lubbers R.J."/>
            <person name="Makela M.R."/>
            <person name="Barry K."/>
            <person name="Chovatia M."/>
            <person name="Clum A."/>
            <person name="Daum C."/>
            <person name="Haridas S."/>
            <person name="He G."/>
            <person name="LaButti K."/>
            <person name="Lipzen A."/>
            <person name="Mondo S."/>
            <person name="Riley R."/>
            <person name="Salamov A."/>
            <person name="Simmons B.A."/>
            <person name="Magnuson J.K."/>
            <person name="Henrissat B."/>
            <person name="Mortensen U.H."/>
            <person name="Larsen T.O."/>
            <person name="Devries R.P."/>
            <person name="Grigoriev I.V."/>
            <person name="Machida M."/>
            <person name="Baker S.E."/>
            <person name="Andersen M.R."/>
        </authorList>
    </citation>
    <scope>NUCLEOTIDE SEQUENCE [LARGE SCALE GENOMIC DNA]</scope>
    <source>
        <strain evidence="9">CBS 130015</strain>
    </source>
</reference>
<sequence>MQRRYHDAIHDVSRIHISTMPDQLKKCSSKRHRPKVPLEERKRTVKACTTCRLRKRRCVLVTPDRCQNCNKTNSCCVFEAEEATLASPPLSHPNVDRTDHEDVAAKFNRLYPEIGLTAEHSAHLMEILMDSSRLSDTKQHSKKSDYLSSTPDDRPAPESITTLTGSNATTFEGHGALAHSDFLASATEAVSQTEKPDFSDYTSLFYPSGESYSEYQDYLMKEISKDFPSQTEAEVLISAFFRYAEANWYYFDEATFRSQLSALYSSDLTNSIADVKFICLALTVFSMGSQFAHLHQASPYSDPEGVTLEQTGIPGARYFRHAQHLIPRIITCPSLEGVISCLLAALYSLPIHNTNTCYTYLGLALRSAICLGLHRKCVGSNAPQPLSEIRNRVFWTTYTIERRVAISLGYPETLHCNDIECPLPQRRADLDSPDSFRPERLVAYTKLTLLLNKAIQSRALDKYATREIRQQLFAWKEELPAELTTLGGASLRLNVHLQLHYCMVWTYISRAALIGRVRSFVFNHGCCGDEILESPEIKDLSQSCVQHAERIIDLIELLRSRRQLARFSHTDFHCCSSATIIILLESILHPRLTSYSRVSTAMDSLHFMACGSDFARNTLKHVDNFQAVVNKALAAMSHEGEPCVDYRDTTTTETSDSVLRSSQPQIRNNDLFTADAPGSYEALQCETHLDEVGTEPAINQPDYQGYGGSLFDDIGTLLEDCSFADQHLLGFDGLYAGGTPNHGDEL</sequence>
<dbReference type="GO" id="GO:0003677">
    <property type="term" value="F:DNA binding"/>
    <property type="evidence" value="ECO:0007669"/>
    <property type="project" value="UniProtKB-KW"/>
</dbReference>
<dbReference type="InterPro" id="IPR036864">
    <property type="entry name" value="Zn2-C6_fun-type_DNA-bd_sf"/>
</dbReference>
<keyword evidence="4" id="KW-0804">Transcription</keyword>
<dbReference type="InterPro" id="IPR007219">
    <property type="entry name" value="XnlR_reg_dom"/>
</dbReference>
<organism evidence="8 9">
    <name type="scientific">Aspergillus transmontanensis</name>
    <dbReference type="NCBI Taxonomy" id="1034304"/>
    <lineage>
        <taxon>Eukaryota</taxon>
        <taxon>Fungi</taxon>
        <taxon>Dikarya</taxon>
        <taxon>Ascomycota</taxon>
        <taxon>Pezizomycotina</taxon>
        <taxon>Eurotiomycetes</taxon>
        <taxon>Eurotiomycetidae</taxon>
        <taxon>Eurotiales</taxon>
        <taxon>Aspergillaceae</taxon>
        <taxon>Aspergillus</taxon>
        <taxon>Aspergillus subgen. Circumdati</taxon>
    </lineage>
</organism>
<gene>
    <name evidence="8" type="ORF">BDV41DRAFT_409684</name>
</gene>
<dbReference type="CDD" id="cd12148">
    <property type="entry name" value="fungal_TF_MHR"/>
    <property type="match status" value="1"/>
</dbReference>
<dbReference type="Proteomes" id="UP000325433">
    <property type="component" value="Unassembled WGS sequence"/>
</dbReference>
<feature type="compositionally biased region" description="Basic and acidic residues" evidence="6">
    <location>
        <begin position="133"/>
        <end position="156"/>
    </location>
</feature>
<evidence type="ECO:0000256" key="5">
    <source>
        <dbReference type="ARBA" id="ARBA00023242"/>
    </source>
</evidence>
<dbReference type="PROSITE" id="PS00463">
    <property type="entry name" value="ZN2_CY6_FUNGAL_1"/>
    <property type="match status" value="1"/>
</dbReference>
<evidence type="ECO:0000256" key="3">
    <source>
        <dbReference type="ARBA" id="ARBA00023125"/>
    </source>
</evidence>
<feature type="domain" description="Zn(2)-C6 fungal-type" evidence="7">
    <location>
        <begin position="47"/>
        <end position="78"/>
    </location>
</feature>
<keyword evidence="9" id="KW-1185">Reference proteome</keyword>
<dbReference type="GO" id="GO:0000981">
    <property type="term" value="F:DNA-binding transcription factor activity, RNA polymerase II-specific"/>
    <property type="evidence" value="ECO:0007669"/>
    <property type="project" value="InterPro"/>
</dbReference>
<evidence type="ECO:0000313" key="9">
    <source>
        <dbReference type="Proteomes" id="UP000325433"/>
    </source>
</evidence>
<dbReference type="EMBL" id="ML738359">
    <property type="protein sequence ID" value="KAE8309977.1"/>
    <property type="molecule type" value="Genomic_DNA"/>
</dbReference>
<keyword evidence="1" id="KW-0479">Metal-binding</keyword>
<evidence type="ECO:0000259" key="7">
    <source>
        <dbReference type="PROSITE" id="PS50048"/>
    </source>
</evidence>
<evidence type="ECO:0000256" key="1">
    <source>
        <dbReference type="ARBA" id="ARBA00022723"/>
    </source>
</evidence>
<dbReference type="GO" id="GO:0009893">
    <property type="term" value="P:positive regulation of metabolic process"/>
    <property type="evidence" value="ECO:0007669"/>
    <property type="project" value="UniProtKB-ARBA"/>
</dbReference>
<dbReference type="GO" id="GO:0008270">
    <property type="term" value="F:zinc ion binding"/>
    <property type="evidence" value="ECO:0007669"/>
    <property type="project" value="InterPro"/>
</dbReference>